<evidence type="ECO:0000256" key="8">
    <source>
        <dbReference type="RuleBase" id="RU000354"/>
    </source>
</evidence>
<proteinExistence type="inferred from homology"/>
<dbReference type="PANTHER" id="PTHR11848:SF309">
    <property type="entry name" value="INHIBIN BETA CHAIN"/>
    <property type="match status" value="1"/>
</dbReference>
<evidence type="ECO:0000256" key="1">
    <source>
        <dbReference type="ARBA" id="ARBA00004613"/>
    </source>
</evidence>
<evidence type="ECO:0000256" key="6">
    <source>
        <dbReference type="ARBA" id="ARBA00023157"/>
    </source>
</evidence>
<dbReference type="SMART" id="SM00204">
    <property type="entry name" value="TGFB"/>
    <property type="match status" value="1"/>
</dbReference>
<keyword evidence="7" id="KW-0325">Glycoprotein</keyword>
<keyword evidence="4" id="KW-0732">Signal</keyword>
<dbReference type="InterPro" id="IPR001839">
    <property type="entry name" value="TGF-b_C"/>
</dbReference>
<dbReference type="FunFam" id="2.10.90.10:FF:000005">
    <property type="entry name" value="Inhibin beta A chain"/>
    <property type="match status" value="1"/>
</dbReference>
<dbReference type="EMBL" id="JACSDY010000010">
    <property type="protein sequence ID" value="KAF7416512.1"/>
    <property type="molecule type" value="Genomic_DNA"/>
</dbReference>
<gene>
    <name evidence="10" type="ORF">H0235_011043</name>
</gene>
<evidence type="ECO:0000313" key="10">
    <source>
        <dbReference type="EMBL" id="KAF7416512.1"/>
    </source>
</evidence>
<dbReference type="CDD" id="cd13752">
    <property type="entry name" value="TGF_beta_INHB"/>
    <property type="match status" value="1"/>
</dbReference>
<reference evidence="10" key="1">
    <citation type="journal article" date="2020" name="G3 (Bethesda)">
        <title>High-Quality Assemblies for Three Invasive Social Wasps from the &lt;i&gt;Vespula&lt;/i&gt; Genus.</title>
        <authorList>
            <person name="Harrop T.W.R."/>
            <person name="Guhlin J."/>
            <person name="McLaughlin G.M."/>
            <person name="Permina E."/>
            <person name="Stockwell P."/>
            <person name="Gilligan J."/>
            <person name="Le Lec M.F."/>
            <person name="Gruber M.A.M."/>
            <person name="Quinn O."/>
            <person name="Lovegrove M."/>
            <person name="Duncan E.J."/>
            <person name="Remnant E.J."/>
            <person name="Van Eeckhoven J."/>
            <person name="Graham B."/>
            <person name="Knapp R.A."/>
            <person name="Langford K.W."/>
            <person name="Kronenberg Z."/>
            <person name="Press M.O."/>
            <person name="Eacker S.M."/>
            <person name="Wilson-Rankin E.E."/>
            <person name="Purcell J."/>
            <person name="Lester P.J."/>
            <person name="Dearden P.K."/>
        </authorList>
    </citation>
    <scope>NUCLEOTIDE SEQUENCE</scope>
    <source>
        <strain evidence="10">Volc-1</strain>
    </source>
</reference>
<evidence type="ECO:0000256" key="3">
    <source>
        <dbReference type="ARBA" id="ARBA00022525"/>
    </source>
</evidence>
<dbReference type="AlphaFoldDB" id="A0A834NR62"/>
<dbReference type="InterPro" id="IPR015615">
    <property type="entry name" value="TGF-beta-rel"/>
</dbReference>
<keyword evidence="6" id="KW-1015">Disulfide bond</keyword>
<evidence type="ECO:0000313" key="11">
    <source>
        <dbReference type="Proteomes" id="UP000600918"/>
    </source>
</evidence>
<dbReference type="PROSITE" id="PS51362">
    <property type="entry name" value="TGF_BETA_2"/>
    <property type="match status" value="1"/>
</dbReference>
<evidence type="ECO:0000256" key="7">
    <source>
        <dbReference type="ARBA" id="ARBA00023180"/>
    </source>
</evidence>
<sequence>MRIEKFCRGGQELSKIRAQDPDRPFLVVRTDPAAVKRVRRRAIECSGAIKGQCCKQRFYVSFSQLGWDDWIIAPQGYYANYCRGDCAAGHRTPDTFLNYYTHVIEEYRKMDRLAGMQPCCAPLKFSPMSLIYYGPDSNIIKRDLPKMVVDEAFNHEGFCLELPTFSDFNHRDSSKNFREESRGIETSERDRDFAEVNKIVLENAIVLAIREHNEERGGVKMRGRRS</sequence>
<dbReference type="PROSITE" id="PS00250">
    <property type="entry name" value="TGF_BETA_1"/>
    <property type="match status" value="1"/>
</dbReference>
<accession>A0A834NR62</accession>
<dbReference type="PANTHER" id="PTHR11848">
    <property type="entry name" value="TGF-BETA FAMILY"/>
    <property type="match status" value="1"/>
</dbReference>
<protein>
    <recommendedName>
        <fullName evidence="9">TGF-beta family profile domain-containing protein</fullName>
    </recommendedName>
</protein>
<evidence type="ECO:0000256" key="4">
    <source>
        <dbReference type="ARBA" id="ARBA00022729"/>
    </source>
</evidence>
<dbReference type="GO" id="GO:0008083">
    <property type="term" value="F:growth factor activity"/>
    <property type="evidence" value="ECO:0007669"/>
    <property type="project" value="UniProtKB-KW"/>
</dbReference>
<dbReference type="InterPro" id="IPR029034">
    <property type="entry name" value="Cystine-knot_cytokine"/>
</dbReference>
<comment type="caution">
    <text evidence="10">The sequence shown here is derived from an EMBL/GenBank/DDBJ whole genome shotgun (WGS) entry which is preliminary data.</text>
</comment>
<dbReference type="SUPFAM" id="SSF57501">
    <property type="entry name" value="Cystine-knot cytokines"/>
    <property type="match status" value="1"/>
</dbReference>
<evidence type="ECO:0000259" key="9">
    <source>
        <dbReference type="PROSITE" id="PS51362"/>
    </source>
</evidence>
<feature type="domain" description="TGF-beta family profile" evidence="9">
    <location>
        <begin position="37"/>
        <end position="155"/>
    </location>
</feature>
<dbReference type="GO" id="GO:0005125">
    <property type="term" value="F:cytokine activity"/>
    <property type="evidence" value="ECO:0007669"/>
    <property type="project" value="TreeGrafter"/>
</dbReference>
<dbReference type="Gene3D" id="2.10.90.10">
    <property type="entry name" value="Cystine-knot cytokines"/>
    <property type="match status" value="1"/>
</dbReference>
<name>A0A834NR62_VESPE</name>
<organism evidence="10 11">
    <name type="scientific">Vespula pensylvanica</name>
    <name type="common">Western yellow jacket</name>
    <name type="synonym">Wasp</name>
    <dbReference type="NCBI Taxonomy" id="30213"/>
    <lineage>
        <taxon>Eukaryota</taxon>
        <taxon>Metazoa</taxon>
        <taxon>Ecdysozoa</taxon>
        <taxon>Arthropoda</taxon>
        <taxon>Hexapoda</taxon>
        <taxon>Insecta</taxon>
        <taxon>Pterygota</taxon>
        <taxon>Neoptera</taxon>
        <taxon>Endopterygota</taxon>
        <taxon>Hymenoptera</taxon>
        <taxon>Apocrita</taxon>
        <taxon>Aculeata</taxon>
        <taxon>Vespoidea</taxon>
        <taxon>Vespidae</taxon>
        <taxon>Vespinae</taxon>
        <taxon>Vespula</taxon>
    </lineage>
</organism>
<comment type="subcellular location">
    <subcellularLocation>
        <location evidence="1">Secreted</location>
    </subcellularLocation>
</comment>
<dbReference type="Pfam" id="PF00019">
    <property type="entry name" value="TGF_beta"/>
    <property type="match status" value="1"/>
</dbReference>
<dbReference type="GO" id="GO:0005615">
    <property type="term" value="C:extracellular space"/>
    <property type="evidence" value="ECO:0007669"/>
    <property type="project" value="TreeGrafter"/>
</dbReference>
<comment type="similarity">
    <text evidence="2 8">Belongs to the TGF-beta family.</text>
</comment>
<evidence type="ECO:0000256" key="2">
    <source>
        <dbReference type="ARBA" id="ARBA00006656"/>
    </source>
</evidence>
<dbReference type="Proteomes" id="UP000600918">
    <property type="component" value="Unassembled WGS sequence"/>
</dbReference>
<keyword evidence="3" id="KW-0964">Secreted</keyword>
<keyword evidence="11" id="KW-1185">Reference proteome</keyword>
<dbReference type="InterPro" id="IPR017948">
    <property type="entry name" value="TGFb_CS"/>
</dbReference>
<evidence type="ECO:0000256" key="5">
    <source>
        <dbReference type="ARBA" id="ARBA00023030"/>
    </source>
</evidence>
<keyword evidence="5 8" id="KW-0339">Growth factor</keyword>